<dbReference type="AlphaFoldDB" id="A0A9D2R0H0"/>
<keyword evidence="1 4" id="KW-0489">Methyltransferase</keyword>
<comment type="caution">
    <text evidence="7">The sequence shown here is derived from an EMBL/GenBank/DDBJ whole genome shotgun (WGS) entry which is preliminary data.</text>
</comment>
<feature type="active site" evidence="5">
    <location>
        <position position="425"/>
    </location>
</feature>
<dbReference type="PROSITE" id="PS50926">
    <property type="entry name" value="TRAM"/>
    <property type="match status" value="1"/>
</dbReference>
<dbReference type="InterPro" id="IPR010280">
    <property type="entry name" value="U5_MeTrfase_fam"/>
</dbReference>
<evidence type="ECO:0000256" key="2">
    <source>
        <dbReference type="ARBA" id="ARBA00022679"/>
    </source>
</evidence>
<gene>
    <name evidence="7" type="primary">rlmD</name>
    <name evidence="7" type="ORF">H9912_05615</name>
</gene>
<evidence type="ECO:0000256" key="4">
    <source>
        <dbReference type="PROSITE-ProRule" id="PRU01024"/>
    </source>
</evidence>
<dbReference type="Pfam" id="PF05958">
    <property type="entry name" value="tRNA_U5-meth_tr"/>
    <property type="match status" value="1"/>
</dbReference>
<dbReference type="GO" id="GO:0070041">
    <property type="term" value="F:rRNA (uridine-C5-)-methyltransferase activity"/>
    <property type="evidence" value="ECO:0007669"/>
    <property type="project" value="TreeGrafter"/>
</dbReference>
<evidence type="ECO:0000259" key="6">
    <source>
        <dbReference type="PROSITE" id="PS50926"/>
    </source>
</evidence>
<dbReference type="FunFam" id="2.40.50.1070:FF:000003">
    <property type="entry name" value="23S rRNA (Uracil-5-)-methyltransferase RumA"/>
    <property type="match status" value="1"/>
</dbReference>
<dbReference type="NCBIfam" id="TIGR00479">
    <property type="entry name" value="rumA"/>
    <property type="match status" value="1"/>
</dbReference>
<evidence type="ECO:0000313" key="7">
    <source>
        <dbReference type="EMBL" id="HJD31401.1"/>
    </source>
</evidence>
<dbReference type="Proteomes" id="UP000823851">
    <property type="component" value="Unassembled WGS sequence"/>
</dbReference>
<dbReference type="Gene3D" id="3.40.50.150">
    <property type="entry name" value="Vaccinia Virus protein VP39"/>
    <property type="match status" value="1"/>
</dbReference>
<dbReference type="InterPro" id="IPR012340">
    <property type="entry name" value="NA-bd_OB-fold"/>
</dbReference>
<keyword evidence="2 4" id="KW-0808">Transferase</keyword>
<reference evidence="7" key="1">
    <citation type="journal article" date="2021" name="PeerJ">
        <title>Extensive microbial diversity within the chicken gut microbiome revealed by metagenomics and culture.</title>
        <authorList>
            <person name="Gilroy R."/>
            <person name="Ravi A."/>
            <person name="Getino M."/>
            <person name="Pursley I."/>
            <person name="Horton D.L."/>
            <person name="Alikhan N.F."/>
            <person name="Baker D."/>
            <person name="Gharbi K."/>
            <person name="Hall N."/>
            <person name="Watson M."/>
            <person name="Adriaenssens E.M."/>
            <person name="Foster-Nyarko E."/>
            <person name="Jarju S."/>
            <person name="Secka A."/>
            <person name="Antonio M."/>
            <person name="Oren A."/>
            <person name="Chaudhuri R.R."/>
            <person name="La Ragione R."/>
            <person name="Hildebrand F."/>
            <person name="Pallen M.J."/>
        </authorList>
    </citation>
    <scope>NUCLEOTIDE SEQUENCE</scope>
    <source>
        <strain evidence="7">ChiHjej8B7-25341</strain>
    </source>
</reference>
<evidence type="ECO:0000313" key="8">
    <source>
        <dbReference type="Proteomes" id="UP000823851"/>
    </source>
</evidence>
<dbReference type="Gene3D" id="2.40.50.140">
    <property type="entry name" value="Nucleic acid-binding proteins"/>
    <property type="match status" value="1"/>
</dbReference>
<dbReference type="PROSITE" id="PS01230">
    <property type="entry name" value="TRMA_1"/>
    <property type="match status" value="1"/>
</dbReference>
<dbReference type="PANTHER" id="PTHR11061:SF30">
    <property type="entry name" value="TRNA (URACIL(54)-C(5))-METHYLTRANSFERASE"/>
    <property type="match status" value="1"/>
</dbReference>
<comment type="similarity">
    <text evidence="4">Belongs to the class I-like SAM-binding methyltransferase superfamily. RNA M5U methyltransferase family.</text>
</comment>
<dbReference type="EC" id="2.1.1.190" evidence="7"/>
<dbReference type="FunFam" id="3.40.50.150:FF:000009">
    <property type="entry name" value="23S rRNA (Uracil(1939)-C(5))-methyltransferase RlmD"/>
    <property type="match status" value="1"/>
</dbReference>
<feature type="binding site" evidence="4">
    <location>
        <position position="328"/>
    </location>
    <ligand>
        <name>S-adenosyl-L-methionine</name>
        <dbReference type="ChEBI" id="CHEBI:59789"/>
    </ligand>
</feature>
<sequence>MLPVEKLSAAGTDADTLPVNTLSAAGPDAAGMDVAGAGGFTLFIKDAVIGDTVQAKVMKAKKHYAYAKLEKVIEPSPFRVTPLCPFSRQCGGCQLQALSYEKQLEFKEKKIRNNLIRIGGLSPERVGEIMEPIIGMDDPWHYRNKAQFPFGTDKEGNVVTGFYAGRTHTIIPNTDCALGVPENRLVLETILSHMKRFHITAYDEQTGTGLLRHVLIRKGFQSGQLMVCLVINGSRFPEEETLADALWQLPGMTSLSVNTNRERTNVILGKKLRVVRGTGFIEDSIGGVTFRISPLSFYQVNPVQTEKLYSQALAYAGLTGTETVWDLYCGIGTISLFLAKQAGKVYGVEIVPDAVRDAQQNARLNGITNAEFFVGKAEEVLPEKYEKEGIHADVIVVDPPRKGCDERCLETMVKMQPERIVYVSCDSATLARDVKWLRERGYEIVRGRGCDMFPGTVHTEVCVKLERRR</sequence>
<name>A0A9D2R0H0_9FIRM</name>
<dbReference type="EMBL" id="DWUW01000156">
    <property type="protein sequence ID" value="HJD31401.1"/>
    <property type="molecule type" value="Genomic_DNA"/>
</dbReference>
<feature type="domain" description="TRAM" evidence="6">
    <location>
        <begin position="7"/>
        <end position="71"/>
    </location>
</feature>
<dbReference type="InterPro" id="IPR030390">
    <property type="entry name" value="MeTrfase_TrmA_AS"/>
</dbReference>
<dbReference type="InterPro" id="IPR029063">
    <property type="entry name" value="SAM-dependent_MTases_sf"/>
</dbReference>
<dbReference type="PANTHER" id="PTHR11061">
    <property type="entry name" value="RNA M5U METHYLTRANSFERASE"/>
    <property type="match status" value="1"/>
</dbReference>
<dbReference type="PROSITE" id="PS51687">
    <property type="entry name" value="SAM_MT_RNA_M5U"/>
    <property type="match status" value="1"/>
</dbReference>
<proteinExistence type="inferred from homology"/>
<dbReference type="GO" id="GO:0070475">
    <property type="term" value="P:rRNA base methylation"/>
    <property type="evidence" value="ECO:0007669"/>
    <property type="project" value="TreeGrafter"/>
</dbReference>
<feature type="binding site" evidence="4">
    <location>
        <position position="299"/>
    </location>
    <ligand>
        <name>S-adenosyl-L-methionine</name>
        <dbReference type="ChEBI" id="CHEBI:59789"/>
    </ligand>
</feature>
<dbReference type="SUPFAM" id="SSF53335">
    <property type="entry name" value="S-adenosyl-L-methionine-dependent methyltransferases"/>
    <property type="match status" value="1"/>
</dbReference>
<reference evidence="7" key="2">
    <citation type="submission" date="2021-04" db="EMBL/GenBank/DDBJ databases">
        <authorList>
            <person name="Gilroy R."/>
        </authorList>
    </citation>
    <scope>NUCLEOTIDE SEQUENCE</scope>
    <source>
        <strain evidence="7">ChiHjej8B7-25341</strain>
    </source>
</reference>
<evidence type="ECO:0000256" key="1">
    <source>
        <dbReference type="ARBA" id="ARBA00022603"/>
    </source>
</evidence>
<evidence type="ECO:0000256" key="3">
    <source>
        <dbReference type="ARBA" id="ARBA00022691"/>
    </source>
</evidence>
<evidence type="ECO:0000256" key="5">
    <source>
        <dbReference type="PROSITE-ProRule" id="PRU10015"/>
    </source>
</evidence>
<feature type="active site" description="Nucleophile" evidence="4">
    <location>
        <position position="425"/>
    </location>
</feature>
<dbReference type="CDD" id="cd02440">
    <property type="entry name" value="AdoMet_MTases"/>
    <property type="match status" value="1"/>
</dbReference>
<keyword evidence="3 4" id="KW-0949">S-adenosyl-L-methionine</keyword>
<feature type="binding site" evidence="4">
    <location>
        <position position="349"/>
    </location>
    <ligand>
        <name>S-adenosyl-L-methionine</name>
        <dbReference type="ChEBI" id="CHEBI:59789"/>
    </ligand>
</feature>
<dbReference type="SUPFAM" id="SSF50249">
    <property type="entry name" value="Nucleic acid-binding proteins"/>
    <property type="match status" value="1"/>
</dbReference>
<dbReference type="InterPro" id="IPR002792">
    <property type="entry name" value="TRAM_dom"/>
</dbReference>
<protein>
    <submittedName>
        <fullName evidence="7">23S rRNA (Uracil(1939)-C(5))-methyltransferase RlmD</fullName>
        <ecNumber evidence="7">2.1.1.190</ecNumber>
    </submittedName>
</protein>
<accession>A0A9D2R0H0</accession>
<organism evidence="7 8">
    <name type="scientific">Candidatus Eisenbergiella stercorigallinarum</name>
    <dbReference type="NCBI Taxonomy" id="2838557"/>
    <lineage>
        <taxon>Bacteria</taxon>
        <taxon>Bacillati</taxon>
        <taxon>Bacillota</taxon>
        <taxon>Clostridia</taxon>
        <taxon>Lachnospirales</taxon>
        <taxon>Lachnospiraceae</taxon>
        <taxon>Eisenbergiella</taxon>
    </lineage>
</organism>
<dbReference type="Gene3D" id="2.40.50.1070">
    <property type="match status" value="1"/>
</dbReference>
<feature type="binding site" evidence="4">
    <location>
        <position position="398"/>
    </location>
    <ligand>
        <name>S-adenosyl-L-methionine</name>
        <dbReference type="ChEBI" id="CHEBI:59789"/>
    </ligand>
</feature>